<protein>
    <submittedName>
        <fullName evidence="1">Uncharacterized protein</fullName>
    </submittedName>
</protein>
<reference evidence="1 2" key="1">
    <citation type="journal article" date="2019" name="Int. J. Syst. Evol. Microbiol.">
        <title>The Global Catalogue of Microorganisms (GCM) 10K type strain sequencing project: providing services to taxonomists for standard genome sequencing and annotation.</title>
        <authorList>
            <consortium name="The Broad Institute Genomics Platform"/>
            <consortium name="The Broad Institute Genome Sequencing Center for Infectious Disease"/>
            <person name="Wu L."/>
            <person name="Ma J."/>
        </authorList>
    </citation>
    <scope>NUCLEOTIDE SEQUENCE [LARGE SCALE GENOMIC DNA]</scope>
    <source>
        <strain evidence="1 2">JCM 10696</strain>
    </source>
</reference>
<organism evidence="1 2">
    <name type="scientific">Actinocorallia libanotica</name>
    <dbReference type="NCBI Taxonomy" id="46162"/>
    <lineage>
        <taxon>Bacteria</taxon>
        <taxon>Bacillati</taxon>
        <taxon>Actinomycetota</taxon>
        <taxon>Actinomycetes</taxon>
        <taxon>Streptosporangiales</taxon>
        <taxon>Thermomonosporaceae</taxon>
        <taxon>Actinocorallia</taxon>
    </lineage>
</organism>
<name>A0ABN1QRD1_9ACTN</name>
<keyword evidence="2" id="KW-1185">Reference proteome</keyword>
<proteinExistence type="predicted"/>
<gene>
    <name evidence="1" type="ORF">GCM10009550_20500</name>
</gene>
<comment type="caution">
    <text evidence="1">The sequence shown here is derived from an EMBL/GenBank/DDBJ whole genome shotgun (WGS) entry which is preliminary data.</text>
</comment>
<accession>A0ABN1QRD1</accession>
<dbReference type="EMBL" id="BAAAHH010000006">
    <property type="protein sequence ID" value="GAA0946132.1"/>
    <property type="molecule type" value="Genomic_DNA"/>
</dbReference>
<evidence type="ECO:0000313" key="2">
    <source>
        <dbReference type="Proteomes" id="UP001500665"/>
    </source>
</evidence>
<sequence>MFNDHQFPLMNGSFCRPIVLCHGLTQSLQVLEVLNGQGGLADCGNHAERQNGDLPDHLLDLWTLARQCHAGPKP</sequence>
<dbReference type="Proteomes" id="UP001500665">
    <property type="component" value="Unassembled WGS sequence"/>
</dbReference>
<evidence type="ECO:0000313" key="1">
    <source>
        <dbReference type="EMBL" id="GAA0946132.1"/>
    </source>
</evidence>